<protein>
    <submittedName>
        <fullName evidence="1">Uncharacterized protein</fullName>
    </submittedName>
</protein>
<keyword evidence="2" id="KW-1185">Reference proteome</keyword>
<dbReference type="Proteomes" id="UP001596392">
    <property type="component" value="Unassembled WGS sequence"/>
</dbReference>
<evidence type="ECO:0000313" key="1">
    <source>
        <dbReference type="EMBL" id="MFC7245155.1"/>
    </source>
</evidence>
<name>A0ABW2H1R6_9ACTN</name>
<accession>A0ABW2H1R6</accession>
<comment type="caution">
    <text evidence="1">The sequence shown here is derived from an EMBL/GenBank/DDBJ whole genome shotgun (WGS) entry which is preliminary data.</text>
</comment>
<dbReference type="EMBL" id="JBHTAC010000023">
    <property type="protein sequence ID" value="MFC7245155.1"/>
    <property type="molecule type" value="Genomic_DNA"/>
</dbReference>
<proteinExistence type="predicted"/>
<organism evidence="1 2">
    <name type="scientific">Catellatospora aurea</name>
    <dbReference type="NCBI Taxonomy" id="1337874"/>
    <lineage>
        <taxon>Bacteria</taxon>
        <taxon>Bacillati</taxon>
        <taxon>Actinomycetota</taxon>
        <taxon>Actinomycetes</taxon>
        <taxon>Micromonosporales</taxon>
        <taxon>Micromonosporaceae</taxon>
        <taxon>Catellatospora</taxon>
    </lineage>
</organism>
<sequence>MIPRIYEAVTGKPWMTTTRDVTTDVGPTIRARYPELIVFSDLELMRMTPEQAISIATQLRALCQHDAPRALAYQ</sequence>
<reference evidence="2" key="1">
    <citation type="journal article" date="2019" name="Int. J. Syst. Evol. Microbiol.">
        <title>The Global Catalogue of Microorganisms (GCM) 10K type strain sequencing project: providing services to taxonomists for standard genome sequencing and annotation.</title>
        <authorList>
            <consortium name="The Broad Institute Genomics Platform"/>
            <consortium name="The Broad Institute Genome Sequencing Center for Infectious Disease"/>
            <person name="Wu L."/>
            <person name="Ma J."/>
        </authorList>
    </citation>
    <scope>NUCLEOTIDE SEQUENCE [LARGE SCALE GENOMIC DNA]</scope>
    <source>
        <strain evidence="2">CGMCC 1.9106</strain>
    </source>
</reference>
<dbReference type="RefSeq" id="WP_376808107.1">
    <property type="nucleotide sequence ID" value="NZ_JBHTAC010000023.1"/>
</dbReference>
<gene>
    <name evidence="1" type="ORF">ACFQO7_21985</name>
</gene>
<evidence type="ECO:0000313" key="2">
    <source>
        <dbReference type="Proteomes" id="UP001596392"/>
    </source>
</evidence>